<comment type="similarity">
    <text evidence="1 4">Belongs to the glycosyl hydrolase 3 family.</text>
</comment>
<dbReference type="PROSITE" id="PS00775">
    <property type="entry name" value="GLYCOSYL_HYDROL_F3"/>
    <property type="match status" value="1"/>
</dbReference>
<dbReference type="NCBIfam" id="NF011678">
    <property type="entry name" value="PRK15098.1"/>
    <property type="match status" value="1"/>
</dbReference>
<dbReference type="InterPro" id="IPR019800">
    <property type="entry name" value="Glyco_hydro_3_AS"/>
</dbReference>
<dbReference type="InterPro" id="IPR050288">
    <property type="entry name" value="Cellulose_deg_GH3"/>
</dbReference>
<dbReference type="InterPro" id="IPR002772">
    <property type="entry name" value="Glyco_hydro_3_C"/>
</dbReference>
<dbReference type="SMART" id="SM01217">
    <property type="entry name" value="Fn3_like"/>
    <property type="match status" value="1"/>
</dbReference>
<dbReference type="PRINTS" id="PR00133">
    <property type="entry name" value="GLHYDRLASE3"/>
</dbReference>
<reference evidence="6 7" key="1">
    <citation type="submission" date="2023-03" db="EMBL/GenBank/DDBJ databases">
        <title>Strain YYF002 represents a novel species in the genus Winogradskyella isolated from seawater.</title>
        <authorList>
            <person name="Fu Z.-Y."/>
        </authorList>
    </citation>
    <scope>NUCLEOTIDE SEQUENCE [LARGE SCALE GENOMIC DNA]</scope>
    <source>
        <strain evidence="6 7">YYF002</strain>
    </source>
</reference>
<evidence type="ECO:0000256" key="4">
    <source>
        <dbReference type="RuleBase" id="RU361161"/>
    </source>
</evidence>
<evidence type="ECO:0000313" key="6">
    <source>
        <dbReference type="EMBL" id="MDG4714509.1"/>
    </source>
</evidence>
<sequence length="783" mass="86078">MKKLRLIKNIKSVAVALGVITVFSCNTNTDSKSASGSKSENPYQEKVDSIIGLMTLDEKIGQLNLPATGPITTGASKSTDVVKKIEDGKIGGLFNIKDPKNIYEVQKIAVEKSRLGIPLIFGMDVIHGFKTTFPIPLGLSASWDMEMIEKTAQIAANEASANGINWTFSPMVDISRDPRWGRISEGNGEDPYLGGEIARAMVRGYQQDDLSANNTLMSCVKHFALYGAAEAGRDYNTVDMSRIRMYNEYMLPYKAAVEEGVGSVMASFNEIDGVPATGNKWLLTDLLRDDWGFNGFVVSDYTGIYEMRAHGMGDEYDVTSLALKAGLDMDMAGDSPNIKASYTYALKDALDQGKISMSDIDKAVARILTAKYQLGLFDDPYKYCSEERAKKETLTQENRDYARLVGAESTVLLKNDNQVLPLKKSGTVAVIGPLAKAANNMPGTWSVSSDHSKAISVWDGLQQTVGNDVNLLYAKGSNLDYDLELEKRATMFGKDIPRDGRTDKQMLDEALAIAKKADVVVATIGESAEFSGESSSRTDLGIPQVQKDLLQALLKTGKPVVLVLFTGRPLTLVEENETVPAILNVWFPGSEAGLSISDVLFGDVNPSGKLTATFPRNVGQVPLFYNHKNTGRPLGNREGKFEKFKTNYLDVRNEPLYPFGYGLSYTTFDYSDVKLDKTSMTDSDTINVSVDVTNSGDYDGKEVVQLYIRDLVGTVTRPVKELKGFQKVFIKKGETKTVSFTISVEDLKFYNSNLDFIAEPGTFHVFVGTNSNTERMKEFELKK</sequence>
<evidence type="ECO:0000313" key="7">
    <source>
        <dbReference type="Proteomes" id="UP001529085"/>
    </source>
</evidence>
<keyword evidence="4 6" id="KW-0326">Glycosidase</keyword>
<dbReference type="SUPFAM" id="SSF52279">
    <property type="entry name" value="Beta-D-glucan exohydrolase, C-terminal domain"/>
    <property type="match status" value="1"/>
</dbReference>
<proteinExistence type="inferred from homology"/>
<dbReference type="Pfam" id="PF14310">
    <property type="entry name" value="Fn3-like"/>
    <property type="match status" value="1"/>
</dbReference>
<dbReference type="PANTHER" id="PTHR42715:SF10">
    <property type="entry name" value="BETA-GLUCOSIDASE"/>
    <property type="match status" value="1"/>
</dbReference>
<dbReference type="Pfam" id="PF00933">
    <property type="entry name" value="Glyco_hydro_3"/>
    <property type="match status" value="1"/>
</dbReference>
<dbReference type="PROSITE" id="PS51257">
    <property type="entry name" value="PROKAR_LIPOPROTEIN"/>
    <property type="match status" value="1"/>
</dbReference>
<evidence type="ECO:0000259" key="5">
    <source>
        <dbReference type="SMART" id="SM01217"/>
    </source>
</evidence>
<dbReference type="EC" id="3.2.1.21" evidence="6"/>
<dbReference type="InterPro" id="IPR001764">
    <property type="entry name" value="Glyco_hydro_3_N"/>
</dbReference>
<name>A0ABT6FY11_9FLAO</name>
<dbReference type="EMBL" id="JARSBN010000001">
    <property type="protein sequence ID" value="MDG4714509.1"/>
    <property type="molecule type" value="Genomic_DNA"/>
</dbReference>
<dbReference type="GO" id="GO:0008422">
    <property type="term" value="F:beta-glucosidase activity"/>
    <property type="evidence" value="ECO:0007669"/>
    <property type="project" value="UniProtKB-EC"/>
</dbReference>
<dbReference type="Pfam" id="PF01915">
    <property type="entry name" value="Glyco_hydro_3_C"/>
    <property type="match status" value="1"/>
</dbReference>
<feature type="domain" description="Fibronectin type III-like" evidence="5">
    <location>
        <begin position="702"/>
        <end position="771"/>
    </location>
</feature>
<evidence type="ECO:0000256" key="2">
    <source>
        <dbReference type="ARBA" id="ARBA00022801"/>
    </source>
</evidence>
<comment type="caution">
    <text evidence="6">The sequence shown here is derived from an EMBL/GenBank/DDBJ whole genome shotgun (WGS) entry which is preliminary data.</text>
</comment>
<dbReference type="SUPFAM" id="SSF51445">
    <property type="entry name" value="(Trans)glycosidases"/>
    <property type="match status" value="1"/>
</dbReference>
<accession>A0ABT6FY11</accession>
<organism evidence="6 7">
    <name type="scientific">Winogradskyella marincola</name>
    <dbReference type="NCBI Taxonomy" id="3037795"/>
    <lineage>
        <taxon>Bacteria</taxon>
        <taxon>Pseudomonadati</taxon>
        <taxon>Bacteroidota</taxon>
        <taxon>Flavobacteriia</taxon>
        <taxon>Flavobacteriales</taxon>
        <taxon>Flavobacteriaceae</taxon>
        <taxon>Winogradskyella</taxon>
    </lineage>
</organism>
<keyword evidence="3" id="KW-0119">Carbohydrate metabolism</keyword>
<dbReference type="RefSeq" id="WP_278003992.1">
    <property type="nucleotide sequence ID" value="NZ_JARSBN010000001.1"/>
</dbReference>
<dbReference type="InterPro" id="IPR026891">
    <property type="entry name" value="Fn3-like"/>
</dbReference>
<evidence type="ECO:0000256" key="1">
    <source>
        <dbReference type="ARBA" id="ARBA00005336"/>
    </source>
</evidence>
<dbReference type="Gene3D" id="3.40.50.1700">
    <property type="entry name" value="Glycoside hydrolase family 3 C-terminal domain"/>
    <property type="match status" value="1"/>
</dbReference>
<dbReference type="Gene3D" id="3.20.20.300">
    <property type="entry name" value="Glycoside hydrolase, family 3, N-terminal domain"/>
    <property type="match status" value="1"/>
</dbReference>
<dbReference type="InterPro" id="IPR036881">
    <property type="entry name" value="Glyco_hydro_3_C_sf"/>
</dbReference>
<dbReference type="Proteomes" id="UP001529085">
    <property type="component" value="Unassembled WGS sequence"/>
</dbReference>
<gene>
    <name evidence="6" type="primary">bglX</name>
    <name evidence="6" type="ORF">P7122_01405</name>
</gene>
<dbReference type="PANTHER" id="PTHR42715">
    <property type="entry name" value="BETA-GLUCOSIDASE"/>
    <property type="match status" value="1"/>
</dbReference>
<dbReference type="Gene3D" id="2.60.40.10">
    <property type="entry name" value="Immunoglobulins"/>
    <property type="match status" value="1"/>
</dbReference>
<dbReference type="InterPro" id="IPR013783">
    <property type="entry name" value="Ig-like_fold"/>
</dbReference>
<keyword evidence="2 4" id="KW-0378">Hydrolase</keyword>
<dbReference type="InterPro" id="IPR036962">
    <property type="entry name" value="Glyco_hydro_3_N_sf"/>
</dbReference>
<keyword evidence="7" id="KW-1185">Reference proteome</keyword>
<evidence type="ECO:0000256" key="3">
    <source>
        <dbReference type="ARBA" id="ARBA00023277"/>
    </source>
</evidence>
<dbReference type="InterPro" id="IPR017853">
    <property type="entry name" value="GH"/>
</dbReference>
<protein>
    <submittedName>
        <fullName evidence="6">Beta-glucosidase BglX</fullName>
        <ecNumber evidence="6">3.2.1.21</ecNumber>
    </submittedName>
</protein>